<sequence>MQFRLVALALAFTAGVNAYGTQTNGTNATSTGLPTPTPTENAAWSNAVSMGGLALAVAGVVAAAF</sequence>
<organism evidence="3 4">
    <name type="scientific">Orbilia blumenaviensis</name>
    <dbReference type="NCBI Taxonomy" id="1796055"/>
    <lineage>
        <taxon>Eukaryota</taxon>
        <taxon>Fungi</taxon>
        <taxon>Dikarya</taxon>
        <taxon>Ascomycota</taxon>
        <taxon>Pezizomycotina</taxon>
        <taxon>Orbiliomycetes</taxon>
        <taxon>Orbiliales</taxon>
        <taxon>Orbiliaceae</taxon>
        <taxon>Orbilia</taxon>
    </lineage>
</organism>
<keyword evidence="1" id="KW-1133">Transmembrane helix</keyword>
<protein>
    <submittedName>
        <fullName evidence="3">Uncharacterized protein</fullName>
    </submittedName>
</protein>
<keyword evidence="1" id="KW-0812">Transmembrane</keyword>
<feature type="transmembrane region" description="Helical" evidence="1">
    <location>
        <begin position="42"/>
        <end position="64"/>
    </location>
</feature>
<keyword evidence="1" id="KW-0472">Membrane</keyword>
<feature type="chain" id="PRO_5043317454" evidence="2">
    <location>
        <begin position="19"/>
        <end position="65"/>
    </location>
</feature>
<gene>
    <name evidence="3" type="ORF">TWF730_000210</name>
</gene>
<keyword evidence="2" id="KW-0732">Signal</keyword>
<evidence type="ECO:0000313" key="4">
    <source>
        <dbReference type="Proteomes" id="UP001373714"/>
    </source>
</evidence>
<keyword evidence="4" id="KW-1185">Reference proteome</keyword>
<name>A0AAV9VNN2_9PEZI</name>
<accession>A0AAV9VNN2</accession>
<dbReference type="EMBL" id="JAVHNS010000001">
    <property type="protein sequence ID" value="KAK6362755.1"/>
    <property type="molecule type" value="Genomic_DNA"/>
</dbReference>
<dbReference type="AlphaFoldDB" id="A0AAV9VNN2"/>
<evidence type="ECO:0000256" key="2">
    <source>
        <dbReference type="SAM" id="SignalP"/>
    </source>
</evidence>
<dbReference type="Proteomes" id="UP001373714">
    <property type="component" value="Unassembled WGS sequence"/>
</dbReference>
<feature type="signal peptide" evidence="2">
    <location>
        <begin position="1"/>
        <end position="18"/>
    </location>
</feature>
<comment type="caution">
    <text evidence="3">The sequence shown here is derived from an EMBL/GenBank/DDBJ whole genome shotgun (WGS) entry which is preliminary data.</text>
</comment>
<evidence type="ECO:0000313" key="3">
    <source>
        <dbReference type="EMBL" id="KAK6362755.1"/>
    </source>
</evidence>
<reference evidence="3 4" key="1">
    <citation type="submission" date="2019-10" db="EMBL/GenBank/DDBJ databases">
        <authorList>
            <person name="Palmer J.M."/>
        </authorList>
    </citation>
    <scope>NUCLEOTIDE SEQUENCE [LARGE SCALE GENOMIC DNA]</scope>
    <source>
        <strain evidence="3 4">TWF730</strain>
    </source>
</reference>
<proteinExistence type="predicted"/>
<evidence type="ECO:0000256" key="1">
    <source>
        <dbReference type="SAM" id="Phobius"/>
    </source>
</evidence>